<gene>
    <name evidence="1" type="ORF">QBD33_19365</name>
</gene>
<accession>A0AA95JW94</accession>
<name>A0AA95JW94_KLUIN</name>
<reference evidence="1" key="1">
    <citation type="submission" date="2023-04" db="EMBL/GenBank/DDBJ databases">
        <title>APH(3)-Id, a novel chromosomal aminoglycoside phosphotransferase, identified from an environmental isolate of Kluyvera intermedia DW18.</title>
        <authorList>
            <person name="Sha Y."/>
        </authorList>
    </citation>
    <scope>NUCLEOTIDE SEQUENCE</scope>
    <source>
        <strain evidence="1">DW18</strain>
    </source>
</reference>
<dbReference type="Proteomes" id="UP001177527">
    <property type="component" value="Chromosome"/>
</dbReference>
<dbReference type="RefSeq" id="WP_275388223.1">
    <property type="nucleotide sequence ID" value="NZ_CP123488.1"/>
</dbReference>
<proteinExistence type="predicted"/>
<evidence type="ECO:0000313" key="1">
    <source>
        <dbReference type="EMBL" id="WGL55743.1"/>
    </source>
</evidence>
<sequence>MAYKYKATMYYSDEETEAFLRDKAVKSNGKKSASHYLYSLVTKERENLMANNDIKGKLVPVQLFPEYVNSREFSVNGSVDFIGLPEVYFPNNGESSLIRQNHKSLMETIDDKILEHVANHFSNHGHEVNDKSFRIVLKTYVACYYCNTSTATGLYSGTFTATCRMITVSRSEWDKCGGVLDFENLRYIKYEAVAQAGRRIPRGLCKVAESSRTDTTGAFFIPVLTLPKKFPEKTLPESVIIKGVDISFSKERLKFKAMNESQKKRYLLKP</sequence>
<dbReference type="AlphaFoldDB" id="A0AA95JW94"/>
<evidence type="ECO:0000313" key="2">
    <source>
        <dbReference type="Proteomes" id="UP001177527"/>
    </source>
</evidence>
<organism evidence="1 2">
    <name type="scientific">Kluyvera intermedia</name>
    <name type="common">Enterobacter intermedius</name>
    <dbReference type="NCBI Taxonomy" id="61648"/>
    <lineage>
        <taxon>Bacteria</taxon>
        <taxon>Pseudomonadati</taxon>
        <taxon>Pseudomonadota</taxon>
        <taxon>Gammaproteobacteria</taxon>
        <taxon>Enterobacterales</taxon>
        <taxon>Enterobacteriaceae</taxon>
        <taxon>Kluyvera</taxon>
    </lineage>
</organism>
<protein>
    <submittedName>
        <fullName evidence="1">Uncharacterized protein</fullName>
    </submittedName>
</protein>
<dbReference type="EMBL" id="CP123488">
    <property type="protein sequence ID" value="WGL55743.1"/>
    <property type="molecule type" value="Genomic_DNA"/>
</dbReference>